<dbReference type="AlphaFoldDB" id="A0A194QUI7"/>
<dbReference type="EMBL" id="KQ461108">
    <property type="protein sequence ID" value="KPJ09132.1"/>
    <property type="molecule type" value="Genomic_DNA"/>
</dbReference>
<gene>
    <name evidence="2" type="ORF">RR48_15273</name>
</gene>
<organism evidence="2 3">
    <name type="scientific">Papilio machaon</name>
    <name type="common">Old World swallowtail butterfly</name>
    <dbReference type="NCBI Taxonomy" id="76193"/>
    <lineage>
        <taxon>Eukaryota</taxon>
        <taxon>Metazoa</taxon>
        <taxon>Ecdysozoa</taxon>
        <taxon>Arthropoda</taxon>
        <taxon>Hexapoda</taxon>
        <taxon>Insecta</taxon>
        <taxon>Pterygota</taxon>
        <taxon>Neoptera</taxon>
        <taxon>Endopterygota</taxon>
        <taxon>Lepidoptera</taxon>
        <taxon>Glossata</taxon>
        <taxon>Ditrysia</taxon>
        <taxon>Papilionoidea</taxon>
        <taxon>Papilionidae</taxon>
        <taxon>Papilioninae</taxon>
        <taxon>Papilio</taxon>
    </lineage>
</organism>
<dbReference type="Proteomes" id="UP000053240">
    <property type="component" value="Unassembled WGS sequence"/>
</dbReference>
<protein>
    <submittedName>
        <fullName evidence="2">Uncharacterized protein</fullName>
    </submittedName>
</protein>
<proteinExistence type="predicted"/>
<keyword evidence="3" id="KW-1185">Reference proteome</keyword>
<evidence type="ECO:0000313" key="2">
    <source>
        <dbReference type="EMBL" id="KPJ09132.1"/>
    </source>
</evidence>
<reference evidence="2 3" key="1">
    <citation type="journal article" date="2015" name="Nat. Commun.">
        <title>Outbred genome sequencing and CRISPR/Cas9 gene editing in butterflies.</title>
        <authorList>
            <person name="Li X."/>
            <person name="Fan D."/>
            <person name="Zhang W."/>
            <person name="Liu G."/>
            <person name="Zhang L."/>
            <person name="Zhao L."/>
            <person name="Fang X."/>
            <person name="Chen L."/>
            <person name="Dong Y."/>
            <person name="Chen Y."/>
            <person name="Ding Y."/>
            <person name="Zhao R."/>
            <person name="Feng M."/>
            <person name="Zhu Y."/>
            <person name="Feng Y."/>
            <person name="Jiang X."/>
            <person name="Zhu D."/>
            <person name="Xiang H."/>
            <person name="Feng X."/>
            <person name="Li S."/>
            <person name="Wang J."/>
            <person name="Zhang G."/>
            <person name="Kronforst M.R."/>
            <person name="Wang W."/>
        </authorList>
    </citation>
    <scope>NUCLEOTIDE SEQUENCE [LARGE SCALE GENOMIC DNA]</scope>
    <source>
        <strain evidence="2">Ya'a_city_454_Pm</strain>
        <tissue evidence="2">Whole body</tissue>
    </source>
</reference>
<evidence type="ECO:0000256" key="1">
    <source>
        <dbReference type="SAM" id="MobiDB-lite"/>
    </source>
</evidence>
<sequence length="74" mass="8401">MAVPASASARPHQRETDEQRKREKRERAAPRASGVVGYRARPLALWKVHGKHAVYMRQRVVRAPRVRSMWAAGG</sequence>
<feature type="region of interest" description="Disordered" evidence="1">
    <location>
        <begin position="1"/>
        <end position="34"/>
    </location>
</feature>
<name>A0A194QUI7_PAPMA</name>
<feature type="compositionally biased region" description="Basic and acidic residues" evidence="1">
    <location>
        <begin position="12"/>
        <end position="29"/>
    </location>
</feature>
<evidence type="ECO:0000313" key="3">
    <source>
        <dbReference type="Proteomes" id="UP000053240"/>
    </source>
</evidence>
<dbReference type="InParanoid" id="A0A194QUI7"/>
<accession>A0A194QUI7</accession>